<sequence length="111" mass="12995">MRNDNDAKRSSRYYFRRPFSRPRVSSPTPHPKPKILGFPRRPVARRHGSPSPRLIRRLRPRRRRLDPSRRAPRPSLPFRSETPCSSRKIPASSPCSEGEVLEWVGRLVRCT</sequence>
<organism evidence="2 3">
    <name type="scientific">Leersia perrieri</name>
    <dbReference type="NCBI Taxonomy" id="77586"/>
    <lineage>
        <taxon>Eukaryota</taxon>
        <taxon>Viridiplantae</taxon>
        <taxon>Streptophyta</taxon>
        <taxon>Embryophyta</taxon>
        <taxon>Tracheophyta</taxon>
        <taxon>Spermatophyta</taxon>
        <taxon>Magnoliopsida</taxon>
        <taxon>Liliopsida</taxon>
        <taxon>Poales</taxon>
        <taxon>Poaceae</taxon>
        <taxon>BOP clade</taxon>
        <taxon>Oryzoideae</taxon>
        <taxon>Oryzeae</taxon>
        <taxon>Oryzinae</taxon>
        <taxon>Leersia</taxon>
    </lineage>
</organism>
<feature type="region of interest" description="Disordered" evidence="1">
    <location>
        <begin position="1"/>
        <end position="96"/>
    </location>
</feature>
<keyword evidence="3" id="KW-1185">Reference proteome</keyword>
<evidence type="ECO:0000313" key="3">
    <source>
        <dbReference type="Proteomes" id="UP000032180"/>
    </source>
</evidence>
<reference evidence="2" key="3">
    <citation type="submission" date="2015-04" db="UniProtKB">
        <authorList>
            <consortium name="EnsemblPlants"/>
        </authorList>
    </citation>
    <scope>IDENTIFICATION</scope>
</reference>
<evidence type="ECO:0000313" key="2">
    <source>
        <dbReference type="EnsemblPlants" id="LPERR08G12370.1"/>
    </source>
</evidence>
<reference evidence="3" key="2">
    <citation type="submission" date="2013-12" db="EMBL/GenBank/DDBJ databases">
        <authorList>
            <person name="Yu Y."/>
            <person name="Lee S."/>
            <person name="de Baynast K."/>
            <person name="Wissotski M."/>
            <person name="Liu L."/>
            <person name="Talag J."/>
            <person name="Goicoechea J."/>
            <person name="Angelova A."/>
            <person name="Jetty R."/>
            <person name="Kudrna D."/>
            <person name="Golser W."/>
            <person name="Rivera L."/>
            <person name="Zhang J."/>
            <person name="Wing R."/>
        </authorList>
    </citation>
    <scope>NUCLEOTIDE SEQUENCE</scope>
</reference>
<proteinExistence type="predicted"/>
<dbReference type="EnsemblPlants" id="LPERR08G12370.1">
    <property type="protein sequence ID" value="LPERR08G12370.1"/>
    <property type="gene ID" value="LPERR08G12370"/>
</dbReference>
<reference evidence="2 3" key="1">
    <citation type="submission" date="2012-08" db="EMBL/GenBank/DDBJ databases">
        <title>Oryza genome evolution.</title>
        <authorList>
            <person name="Wing R.A."/>
        </authorList>
    </citation>
    <scope>NUCLEOTIDE SEQUENCE</scope>
</reference>
<evidence type="ECO:0000256" key="1">
    <source>
        <dbReference type="SAM" id="MobiDB-lite"/>
    </source>
</evidence>
<dbReference type="Gramene" id="LPERR08G12370.1">
    <property type="protein sequence ID" value="LPERR08G12370.1"/>
    <property type="gene ID" value="LPERR08G12370"/>
</dbReference>
<accession>A0A0D9X7Y0</accession>
<dbReference type="HOGENOM" id="CLU_2162059_0_0_1"/>
<protein>
    <submittedName>
        <fullName evidence="2">Uncharacterized protein</fullName>
    </submittedName>
</protein>
<dbReference type="AlphaFoldDB" id="A0A0D9X7Y0"/>
<feature type="compositionally biased region" description="Basic residues" evidence="1">
    <location>
        <begin position="42"/>
        <end position="64"/>
    </location>
</feature>
<feature type="compositionally biased region" description="Basic residues" evidence="1">
    <location>
        <begin position="10"/>
        <end position="20"/>
    </location>
</feature>
<dbReference type="Proteomes" id="UP000032180">
    <property type="component" value="Chromosome 8"/>
</dbReference>
<name>A0A0D9X7Y0_9ORYZ</name>